<dbReference type="RefSeq" id="WP_014357386.1">
    <property type="nucleotide sequence ID" value="NC_016894.1"/>
</dbReference>
<reference evidence="3 4" key="2">
    <citation type="journal article" date="2012" name="PLoS ONE">
        <title>An ancient pathway combining carbon dioxide fixation with the generation and utilization of a sodium ion gradient for ATP synthesis.</title>
        <authorList>
            <person name="Poehlein A."/>
            <person name="Schmidt S."/>
            <person name="Kaster A.K."/>
            <person name="Goenrich M."/>
            <person name="Vollmers J."/>
            <person name="Thurmer A."/>
            <person name="Bertsch J."/>
            <person name="Schuchmann K."/>
            <person name="Voigt B."/>
            <person name="Hecker M."/>
            <person name="Daniel R."/>
            <person name="Thauer R.K."/>
            <person name="Gottschalk G."/>
            <person name="Muller V."/>
        </authorList>
    </citation>
    <scope>NUCLEOTIDE SEQUENCE [LARGE SCALE GENOMIC DNA]</scope>
    <source>
        <strain evidence="4">ATCC 29683 / DSM 1030 / JCM 2381 / KCTC 1655 / WB1</strain>
    </source>
</reference>
<feature type="region of interest" description="Disordered" evidence="1">
    <location>
        <begin position="203"/>
        <end position="223"/>
    </location>
</feature>
<dbReference type="HOGENOM" id="CLU_666776_0_0_9"/>
<dbReference type="Gene3D" id="2.170.130.30">
    <property type="match status" value="1"/>
</dbReference>
<dbReference type="KEGG" id="awo:Awo_c30610"/>
<sequence length="364" mass="38876">MKEGFEKKKLFLLMMLILIAVTTLGCSKISAALTDDDSTAVVELADNTEIPEDGIITAAQFRSIADQDRTVTFSGTDENGISYVWSYNGKDIKNPADQNLKIVFTTQGNTLEGVKAGAGNAPYGIAMKIAGTNGLITVPTLTITLPEKWDADSAALCKVDGGSIAKMSNATFDNLSETTRLSFKVIETGDDYYVVAGKTMASESAGAGDTGTTGGSTTTGEGATGNSATGNVCTVSINCATLLDHMDRLPSGKAGFVPANGWILYPSEVAFKEGDTVHDVLQRVCRENDIHMESSFTPAYNSAYVEGINQLYEKDGGELSGWMYNVNGWFPNYGCSQYTVKNGDVINWVYTCDLGKDVGDNSMW</sequence>
<evidence type="ECO:0000256" key="1">
    <source>
        <dbReference type="SAM" id="MobiDB-lite"/>
    </source>
</evidence>
<keyword evidence="4" id="KW-1185">Reference proteome</keyword>
<feature type="domain" description="Transcobalamin-like C-terminal" evidence="2">
    <location>
        <begin position="274"/>
        <end position="351"/>
    </location>
</feature>
<proteinExistence type="predicted"/>
<dbReference type="OrthoDB" id="2356646at2"/>
<evidence type="ECO:0000259" key="2">
    <source>
        <dbReference type="Pfam" id="PF14478"/>
    </source>
</evidence>
<dbReference type="PROSITE" id="PS51257">
    <property type="entry name" value="PROKAR_LIPOPROTEIN"/>
    <property type="match status" value="1"/>
</dbReference>
<accession>H6LI89</accession>
<dbReference type="AlphaFoldDB" id="H6LI89"/>
<protein>
    <submittedName>
        <fullName evidence="3">Putative membrane protein</fullName>
    </submittedName>
</protein>
<dbReference type="InterPro" id="IPR027954">
    <property type="entry name" value="Transcobalamin-like_C"/>
</dbReference>
<dbReference type="EMBL" id="CP002987">
    <property type="protein sequence ID" value="AFA49789.1"/>
    <property type="molecule type" value="Genomic_DNA"/>
</dbReference>
<dbReference type="Proteomes" id="UP000007177">
    <property type="component" value="Chromosome"/>
</dbReference>
<dbReference type="eggNOG" id="COG1657">
    <property type="taxonomic scope" value="Bacteria"/>
</dbReference>
<gene>
    <name evidence="3" type="ordered locus">Awo_c30610</name>
</gene>
<reference evidence="4" key="1">
    <citation type="submission" date="2011-07" db="EMBL/GenBank/DDBJ databases">
        <title>Complete genome sequence of Acetobacterium woodii.</title>
        <authorList>
            <person name="Poehlein A."/>
            <person name="Schmidt S."/>
            <person name="Kaster A.-K."/>
            <person name="Goenrich M."/>
            <person name="Vollmers J."/>
            <person name="Thuermer A."/>
            <person name="Gottschalk G."/>
            <person name="Thauer R.K."/>
            <person name="Daniel R."/>
            <person name="Mueller V."/>
        </authorList>
    </citation>
    <scope>NUCLEOTIDE SEQUENCE [LARGE SCALE GENOMIC DNA]</scope>
    <source>
        <strain evidence="4">ATCC 29683 / DSM 1030 / JCM 2381 / KCTC 1655 / WB1</strain>
    </source>
</reference>
<dbReference type="Pfam" id="PF14478">
    <property type="entry name" value="DUF4430"/>
    <property type="match status" value="1"/>
</dbReference>
<evidence type="ECO:0000313" key="4">
    <source>
        <dbReference type="Proteomes" id="UP000007177"/>
    </source>
</evidence>
<name>H6LI89_ACEWD</name>
<organism evidence="3 4">
    <name type="scientific">Acetobacterium woodii (strain ATCC 29683 / DSM 1030 / JCM 2381 / KCTC 1655 / WB1)</name>
    <dbReference type="NCBI Taxonomy" id="931626"/>
    <lineage>
        <taxon>Bacteria</taxon>
        <taxon>Bacillati</taxon>
        <taxon>Bacillota</taxon>
        <taxon>Clostridia</taxon>
        <taxon>Eubacteriales</taxon>
        <taxon>Eubacteriaceae</taxon>
        <taxon>Acetobacterium</taxon>
    </lineage>
</organism>
<evidence type="ECO:0000313" key="3">
    <source>
        <dbReference type="EMBL" id="AFA49789.1"/>
    </source>
</evidence>
<dbReference type="STRING" id="931626.Awo_c30610"/>